<keyword evidence="1" id="KW-1133">Transmembrane helix</keyword>
<reference evidence="3" key="1">
    <citation type="submission" date="2016-10" db="EMBL/GenBank/DDBJ databases">
        <authorList>
            <person name="Varghese N."/>
            <person name="Submissions S."/>
        </authorList>
    </citation>
    <scope>NUCLEOTIDE SEQUENCE [LARGE SCALE GENOMIC DNA]</scope>
    <source>
        <strain evidence="3">ATCC 35263</strain>
    </source>
</reference>
<sequence>MDTNLFGWLLIAFALIGVVAASLSYVGVGQLYRSLGRGGSFGLDLPQGSAPGKPAATPPRDPRAELAIAREEVRQMLNAKSDRRVARGEQPLDVEAELEALLGPPPSAAEPPEVAAPAAAVDRDPGLREEIRQLVVANNERRVRRGEQPLDVDAEVERRLRELGGAL</sequence>
<dbReference type="EMBL" id="FNWJ01000001">
    <property type="protein sequence ID" value="SEH12260.1"/>
    <property type="molecule type" value="Genomic_DNA"/>
</dbReference>
<organism evidence="2 3">
    <name type="scientific">Thermoleophilum album</name>
    <dbReference type="NCBI Taxonomy" id="29539"/>
    <lineage>
        <taxon>Bacteria</taxon>
        <taxon>Bacillati</taxon>
        <taxon>Actinomycetota</taxon>
        <taxon>Thermoleophilia</taxon>
        <taxon>Thermoleophilales</taxon>
        <taxon>Thermoleophilaceae</taxon>
        <taxon>Thermoleophilum</taxon>
    </lineage>
</organism>
<evidence type="ECO:0000313" key="2">
    <source>
        <dbReference type="EMBL" id="SEH12260.1"/>
    </source>
</evidence>
<evidence type="ECO:0000313" key="3">
    <source>
        <dbReference type="Proteomes" id="UP000222056"/>
    </source>
</evidence>
<evidence type="ECO:0000256" key="1">
    <source>
        <dbReference type="SAM" id="Phobius"/>
    </source>
</evidence>
<dbReference type="Proteomes" id="UP000222056">
    <property type="component" value="Unassembled WGS sequence"/>
</dbReference>
<accession>A0A1H6FPY6</accession>
<name>A0A1H6FPY6_THEAL</name>
<feature type="transmembrane region" description="Helical" evidence="1">
    <location>
        <begin position="6"/>
        <end position="28"/>
    </location>
</feature>
<proteinExistence type="predicted"/>
<dbReference type="OrthoDB" id="10006453at2"/>
<keyword evidence="1" id="KW-0812">Transmembrane</keyword>
<keyword evidence="3" id="KW-1185">Reference proteome</keyword>
<dbReference type="RefSeq" id="WP_093116819.1">
    <property type="nucleotide sequence ID" value="NZ_FNWJ01000001.1"/>
</dbReference>
<keyword evidence="1" id="KW-0472">Membrane</keyword>
<protein>
    <submittedName>
        <fullName evidence="2">Uncharacterized protein</fullName>
    </submittedName>
</protein>
<gene>
    <name evidence="2" type="ORF">SAMN02745716_1033</name>
</gene>
<dbReference type="STRING" id="29539.SAMN02745716_1033"/>
<dbReference type="AlphaFoldDB" id="A0A1H6FPY6"/>